<keyword evidence="2" id="KW-1185">Reference proteome</keyword>
<sequence>MNINPVTCHSLEGNTGRSPDEIFFMFVRQICNNDGYVGTSIDYHSTVDFVHTPHNKKSVVPATYGKNMKHFEMGFLTSTPHISFLTLDYFPPILDVGQFLRTCTDAPQVQH</sequence>
<proteinExistence type="predicted"/>
<reference evidence="1" key="1">
    <citation type="submission" date="2020-08" db="EMBL/GenBank/DDBJ databases">
        <title>Multicomponent nature underlies the extraordinary mechanical properties of spider dragline silk.</title>
        <authorList>
            <person name="Kono N."/>
            <person name="Nakamura H."/>
            <person name="Mori M."/>
            <person name="Yoshida Y."/>
            <person name="Ohtoshi R."/>
            <person name="Malay A.D."/>
            <person name="Moran D.A.P."/>
            <person name="Tomita M."/>
            <person name="Numata K."/>
            <person name="Arakawa K."/>
        </authorList>
    </citation>
    <scope>NUCLEOTIDE SEQUENCE</scope>
</reference>
<dbReference type="AlphaFoldDB" id="A0A8X6T023"/>
<evidence type="ECO:0000313" key="1">
    <source>
        <dbReference type="EMBL" id="GFS71571.1"/>
    </source>
</evidence>
<organism evidence="1 2">
    <name type="scientific">Nephila pilipes</name>
    <name type="common">Giant wood spider</name>
    <name type="synonym">Nephila maculata</name>
    <dbReference type="NCBI Taxonomy" id="299642"/>
    <lineage>
        <taxon>Eukaryota</taxon>
        <taxon>Metazoa</taxon>
        <taxon>Ecdysozoa</taxon>
        <taxon>Arthropoda</taxon>
        <taxon>Chelicerata</taxon>
        <taxon>Arachnida</taxon>
        <taxon>Araneae</taxon>
        <taxon>Araneomorphae</taxon>
        <taxon>Entelegynae</taxon>
        <taxon>Araneoidea</taxon>
        <taxon>Nephilidae</taxon>
        <taxon>Nephila</taxon>
    </lineage>
</organism>
<protein>
    <submittedName>
        <fullName evidence="1">Uncharacterized protein</fullName>
    </submittedName>
</protein>
<comment type="caution">
    <text evidence="1">The sequence shown here is derived from an EMBL/GenBank/DDBJ whole genome shotgun (WGS) entry which is preliminary data.</text>
</comment>
<dbReference type="Proteomes" id="UP000887013">
    <property type="component" value="Unassembled WGS sequence"/>
</dbReference>
<dbReference type="EMBL" id="BMAW01000935">
    <property type="protein sequence ID" value="GFS71571.1"/>
    <property type="molecule type" value="Genomic_DNA"/>
</dbReference>
<gene>
    <name evidence="1" type="ORF">NPIL_175051</name>
</gene>
<evidence type="ECO:0000313" key="2">
    <source>
        <dbReference type="Proteomes" id="UP000887013"/>
    </source>
</evidence>
<name>A0A8X6T023_NEPPI</name>
<accession>A0A8X6T023</accession>